<dbReference type="PANTHER" id="PTHR21530:SF7">
    <property type="entry name" value="TRAB DOMAIN-CONTAINING PROTEIN"/>
    <property type="match status" value="1"/>
</dbReference>
<dbReference type="EMBL" id="JBBPBM010000164">
    <property type="protein sequence ID" value="KAK8502786.1"/>
    <property type="molecule type" value="Genomic_DNA"/>
</dbReference>
<evidence type="ECO:0008006" key="5">
    <source>
        <dbReference type="Google" id="ProtNLM"/>
    </source>
</evidence>
<evidence type="ECO:0000313" key="4">
    <source>
        <dbReference type="Proteomes" id="UP001472677"/>
    </source>
</evidence>
<sequence length="332" mass="36837">MNRLTRSLNSVSLRGLLRSLSLDASFTKPRCSQATLPLPHAKHFTPSCSNKPLDFSTFASTANRPSFKPELPELDPPSVENFIHVVEASSDHNNIDHVSRSKGSDSSQRRNADLPEELSKNVVHLSCESSADGGKCDVYLVGTIHESCRDVEAAISYLKPQVVFLELCSSRVGILHVRDVKDIKTARLLEVVPGSEFRVAYEEARKYGAKVILGDRPIHLKDMEEDHKGTRGTQEFKKIFPTLFETLDDERNRYMSYTLLGVARKHSSIVAVVGRAHLHGIRKYWKQSVSINELMTIPPQKPTLSTSKILASPGFAVAGAAIVWGIYLASKM</sequence>
<proteinExistence type="predicted"/>
<evidence type="ECO:0000313" key="3">
    <source>
        <dbReference type="EMBL" id="KAK8502786.1"/>
    </source>
</evidence>
<feature type="transmembrane region" description="Helical" evidence="2">
    <location>
        <begin position="309"/>
        <end position="329"/>
    </location>
</feature>
<keyword evidence="2" id="KW-1133">Transmembrane helix</keyword>
<keyword evidence="2" id="KW-0812">Transmembrane</keyword>
<keyword evidence="4" id="KW-1185">Reference proteome</keyword>
<keyword evidence="2" id="KW-0472">Membrane</keyword>
<feature type="region of interest" description="Disordered" evidence="1">
    <location>
        <begin position="94"/>
        <end position="115"/>
    </location>
</feature>
<name>A0ABR2B727_9ROSI</name>
<dbReference type="CDD" id="cd14726">
    <property type="entry name" value="TraB_PrgY-like"/>
    <property type="match status" value="1"/>
</dbReference>
<protein>
    <recommendedName>
        <fullName evidence="5">TraB family protein</fullName>
    </recommendedName>
</protein>
<reference evidence="3 4" key="1">
    <citation type="journal article" date="2024" name="G3 (Bethesda)">
        <title>Genome assembly of Hibiscus sabdariffa L. provides insights into metabolisms of medicinal natural products.</title>
        <authorList>
            <person name="Kim T."/>
        </authorList>
    </citation>
    <scope>NUCLEOTIDE SEQUENCE [LARGE SCALE GENOMIC DNA]</scope>
    <source>
        <strain evidence="3">TK-2024</strain>
        <tissue evidence="3">Old leaves</tissue>
    </source>
</reference>
<organism evidence="3 4">
    <name type="scientific">Hibiscus sabdariffa</name>
    <name type="common">roselle</name>
    <dbReference type="NCBI Taxonomy" id="183260"/>
    <lineage>
        <taxon>Eukaryota</taxon>
        <taxon>Viridiplantae</taxon>
        <taxon>Streptophyta</taxon>
        <taxon>Embryophyta</taxon>
        <taxon>Tracheophyta</taxon>
        <taxon>Spermatophyta</taxon>
        <taxon>Magnoliopsida</taxon>
        <taxon>eudicotyledons</taxon>
        <taxon>Gunneridae</taxon>
        <taxon>Pentapetalae</taxon>
        <taxon>rosids</taxon>
        <taxon>malvids</taxon>
        <taxon>Malvales</taxon>
        <taxon>Malvaceae</taxon>
        <taxon>Malvoideae</taxon>
        <taxon>Hibiscus</taxon>
    </lineage>
</organism>
<gene>
    <name evidence="3" type="ORF">V6N12_073271</name>
</gene>
<dbReference type="Pfam" id="PF01963">
    <property type="entry name" value="TraB_PrgY_gumN"/>
    <property type="match status" value="1"/>
</dbReference>
<dbReference type="InterPro" id="IPR002816">
    <property type="entry name" value="TraB/PrgY/GumN_fam"/>
</dbReference>
<dbReference type="Proteomes" id="UP001472677">
    <property type="component" value="Unassembled WGS sequence"/>
</dbReference>
<dbReference type="InterPro" id="IPR046345">
    <property type="entry name" value="TraB_PrgY-like"/>
</dbReference>
<comment type="caution">
    <text evidence="3">The sequence shown here is derived from an EMBL/GenBank/DDBJ whole genome shotgun (WGS) entry which is preliminary data.</text>
</comment>
<evidence type="ECO:0000256" key="1">
    <source>
        <dbReference type="SAM" id="MobiDB-lite"/>
    </source>
</evidence>
<evidence type="ECO:0000256" key="2">
    <source>
        <dbReference type="SAM" id="Phobius"/>
    </source>
</evidence>
<accession>A0ABR2B727</accession>
<dbReference type="PANTHER" id="PTHR21530">
    <property type="entry name" value="PHEROMONE SHUTDOWN PROTEIN"/>
    <property type="match status" value="1"/>
</dbReference>